<accession>A0A2K3LJ90</accession>
<dbReference type="AlphaFoldDB" id="A0A2K3LJ90"/>
<protein>
    <submittedName>
        <fullName evidence="1">Uncharacterized protein</fullName>
    </submittedName>
</protein>
<dbReference type="Proteomes" id="UP000236291">
    <property type="component" value="Unassembled WGS sequence"/>
</dbReference>
<dbReference type="EMBL" id="ASHM01034415">
    <property type="protein sequence ID" value="PNX78608.1"/>
    <property type="molecule type" value="Genomic_DNA"/>
</dbReference>
<evidence type="ECO:0000313" key="2">
    <source>
        <dbReference type="Proteomes" id="UP000236291"/>
    </source>
</evidence>
<feature type="non-terminal residue" evidence="1">
    <location>
        <position position="98"/>
    </location>
</feature>
<evidence type="ECO:0000313" key="1">
    <source>
        <dbReference type="EMBL" id="PNX78608.1"/>
    </source>
</evidence>
<gene>
    <name evidence="1" type="ORF">L195_g034586</name>
</gene>
<organism evidence="1 2">
    <name type="scientific">Trifolium pratense</name>
    <name type="common">Red clover</name>
    <dbReference type="NCBI Taxonomy" id="57577"/>
    <lineage>
        <taxon>Eukaryota</taxon>
        <taxon>Viridiplantae</taxon>
        <taxon>Streptophyta</taxon>
        <taxon>Embryophyta</taxon>
        <taxon>Tracheophyta</taxon>
        <taxon>Spermatophyta</taxon>
        <taxon>Magnoliopsida</taxon>
        <taxon>eudicotyledons</taxon>
        <taxon>Gunneridae</taxon>
        <taxon>Pentapetalae</taxon>
        <taxon>rosids</taxon>
        <taxon>fabids</taxon>
        <taxon>Fabales</taxon>
        <taxon>Fabaceae</taxon>
        <taxon>Papilionoideae</taxon>
        <taxon>50 kb inversion clade</taxon>
        <taxon>NPAAA clade</taxon>
        <taxon>Hologalegina</taxon>
        <taxon>IRL clade</taxon>
        <taxon>Trifolieae</taxon>
        <taxon>Trifolium</taxon>
    </lineage>
</organism>
<reference evidence="1 2" key="2">
    <citation type="journal article" date="2017" name="Front. Plant Sci.">
        <title>Gene Classification and Mining of Molecular Markers Useful in Red Clover (Trifolium pratense) Breeding.</title>
        <authorList>
            <person name="Istvanek J."/>
            <person name="Dluhosova J."/>
            <person name="Dluhos P."/>
            <person name="Patkova L."/>
            <person name="Nedelnik J."/>
            <person name="Repkova J."/>
        </authorList>
    </citation>
    <scope>NUCLEOTIDE SEQUENCE [LARGE SCALE GENOMIC DNA]</scope>
    <source>
        <strain evidence="2">cv. Tatra</strain>
        <tissue evidence="1">Young leaves</tissue>
    </source>
</reference>
<dbReference type="ExpressionAtlas" id="A0A2K3LJ90">
    <property type="expression patterns" value="baseline"/>
</dbReference>
<proteinExistence type="predicted"/>
<sequence length="98" mass="11213">MRAIEISAGRNWSNLWLETNSTLVVMGFKSSALVPWNLVWLEHEDCARVIKDIWCKPVVGSPMSQLQQKLKRLKKALNNWNRNIFGNVQSNVSMAVSE</sequence>
<reference evidence="1 2" key="1">
    <citation type="journal article" date="2014" name="Am. J. Bot.">
        <title>Genome assembly and annotation for red clover (Trifolium pratense; Fabaceae).</title>
        <authorList>
            <person name="Istvanek J."/>
            <person name="Jaros M."/>
            <person name="Krenek A."/>
            <person name="Repkova J."/>
        </authorList>
    </citation>
    <scope>NUCLEOTIDE SEQUENCE [LARGE SCALE GENOMIC DNA]</scope>
    <source>
        <strain evidence="2">cv. Tatra</strain>
        <tissue evidence="1">Young leaves</tissue>
    </source>
</reference>
<name>A0A2K3LJ90_TRIPR</name>
<comment type="caution">
    <text evidence="1">The sequence shown here is derived from an EMBL/GenBank/DDBJ whole genome shotgun (WGS) entry which is preliminary data.</text>
</comment>